<dbReference type="Pfam" id="PF12796">
    <property type="entry name" value="Ank_2"/>
    <property type="match status" value="2"/>
</dbReference>
<gene>
    <name evidence="4" type="ORF">G7Z17_g97</name>
</gene>
<dbReference type="PANTHER" id="PTHR24198:SF165">
    <property type="entry name" value="ANKYRIN REPEAT-CONTAINING PROTEIN-RELATED"/>
    <property type="match status" value="1"/>
</dbReference>
<dbReference type="InterPro" id="IPR006597">
    <property type="entry name" value="Sel1-like"/>
</dbReference>
<dbReference type="PROSITE" id="PS50297">
    <property type="entry name" value="ANK_REP_REGION"/>
    <property type="match status" value="3"/>
</dbReference>
<dbReference type="SMART" id="SM00248">
    <property type="entry name" value="ANK"/>
    <property type="match status" value="7"/>
</dbReference>
<accession>A0A9P5LDN9</accession>
<dbReference type="PROSITE" id="PS50088">
    <property type="entry name" value="ANK_REPEAT"/>
    <property type="match status" value="3"/>
</dbReference>
<organism evidence="4 5">
    <name type="scientific">Cylindrodendrum hubeiense</name>
    <dbReference type="NCBI Taxonomy" id="595255"/>
    <lineage>
        <taxon>Eukaryota</taxon>
        <taxon>Fungi</taxon>
        <taxon>Dikarya</taxon>
        <taxon>Ascomycota</taxon>
        <taxon>Pezizomycotina</taxon>
        <taxon>Sordariomycetes</taxon>
        <taxon>Hypocreomycetidae</taxon>
        <taxon>Hypocreales</taxon>
        <taxon>Nectriaceae</taxon>
        <taxon>Cylindrodendrum</taxon>
    </lineage>
</organism>
<evidence type="ECO:0008006" key="6">
    <source>
        <dbReference type="Google" id="ProtNLM"/>
    </source>
</evidence>
<name>A0A9P5LDN9_9HYPO</name>
<dbReference type="Proteomes" id="UP000722485">
    <property type="component" value="Unassembled WGS sequence"/>
</dbReference>
<feature type="repeat" description="ANK" evidence="3">
    <location>
        <begin position="256"/>
        <end position="284"/>
    </location>
</feature>
<feature type="repeat" description="ANK" evidence="3">
    <location>
        <begin position="174"/>
        <end position="206"/>
    </location>
</feature>
<keyword evidence="5" id="KW-1185">Reference proteome</keyword>
<dbReference type="SUPFAM" id="SSF48403">
    <property type="entry name" value="Ankyrin repeat"/>
    <property type="match status" value="1"/>
</dbReference>
<evidence type="ECO:0000256" key="3">
    <source>
        <dbReference type="PROSITE-ProRule" id="PRU00023"/>
    </source>
</evidence>
<comment type="caution">
    <text evidence="4">The sequence shown here is derived from an EMBL/GenBank/DDBJ whole genome shotgun (WGS) entry which is preliminary data.</text>
</comment>
<dbReference type="InterPro" id="IPR036770">
    <property type="entry name" value="Ankyrin_rpt-contain_sf"/>
</dbReference>
<dbReference type="InterPro" id="IPR002110">
    <property type="entry name" value="Ankyrin_rpt"/>
</dbReference>
<reference evidence="4" key="1">
    <citation type="submission" date="2020-03" db="EMBL/GenBank/DDBJ databases">
        <title>Draft Genome Sequence of Cylindrodendrum hubeiense.</title>
        <authorList>
            <person name="Buettner E."/>
            <person name="Kellner H."/>
        </authorList>
    </citation>
    <scope>NUCLEOTIDE SEQUENCE</scope>
    <source>
        <strain evidence="4">IHI 201604</strain>
    </source>
</reference>
<dbReference type="OrthoDB" id="194358at2759"/>
<protein>
    <recommendedName>
        <fullName evidence="6">Ankyrin</fullName>
    </recommendedName>
</protein>
<evidence type="ECO:0000256" key="2">
    <source>
        <dbReference type="ARBA" id="ARBA00023043"/>
    </source>
</evidence>
<feature type="repeat" description="ANK" evidence="3">
    <location>
        <begin position="483"/>
        <end position="516"/>
    </location>
</feature>
<dbReference type="EMBL" id="JAANBB010000001">
    <property type="protein sequence ID" value="KAF7558225.1"/>
    <property type="molecule type" value="Genomic_DNA"/>
</dbReference>
<dbReference type="Gene3D" id="1.25.40.20">
    <property type="entry name" value="Ankyrin repeat-containing domain"/>
    <property type="match status" value="2"/>
</dbReference>
<dbReference type="Pfam" id="PF13606">
    <property type="entry name" value="Ank_3"/>
    <property type="match status" value="1"/>
</dbReference>
<proteinExistence type="predicted"/>
<keyword evidence="1" id="KW-0677">Repeat</keyword>
<dbReference type="GO" id="GO:0005737">
    <property type="term" value="C:cytoplasm"/>
    <property type="evidence" value="ECO:0007669"/>
    <property type="project" value="TreeGrafter"/>
</dbReference>
<sequence length="644" mass="70950">MYSGYSMESESAHIPPWTVQTVVVQGLLDQTAHSNAKISSQAYLEVAMCHYLGFGVARDLAKVIEYIDKAATKGSFQARRVRRRFYDAFAQPCDPLAIDVPLDDDEERQILALEEVEAKYTQFSPFRTVDNINQECFRDSSDISSLTLHEAAYIGDLSLLRDRLASTRDHEDSSGRTALFLSCEGGHLEAMKFLLENGSDPTIPDEDGHTVLHMLIMFDVEEVECALSTLLQFYPDLDLDTYSSQVMDASEHWCELSGTPLHWAVLSANKELVKSLVQHGAKVEGWPHDECPIRLAASLHVAEILEILVGGLPPEYELQGESPFFGLDESNPMRRLLIHGKMYREAVEKTVSVLSRTWPVIDSSLASWNGNPLRKILALNISHADQYIAKALTKFGAGNDVHDGFTLVQTAIVGCRGSPLPTMDEMALDMLELQPSAISTRSRDYQPGWTALHWAAAGGITPVVAKILELAPDEINQRTADDEARTALHLAAESGKSPETIRLLLSCGADPALLTASLQLTPLGAFLSNQRSELNDEVMSILLAASAHINYLAVGSNRWNALHYAVGRAAVLDAEALPGHLLLRRIADRHRAVRALVNTTTAQGWQPLHLAAYFVDAASIAVLITDYSADFMAYTRVRRPRAPV</sequence>
<dbReference type="SMART" id="SM00671">
    <property type="entry name" value="SEL1"/>
    <property type="match status" value="1"/>
</dbReference>
<evidence type="ECO:0000313" key="4">
    <source>
        <dbReference type="EMBL" id="KAF7558225.1"/>
    </source>
</evidence>
<dbReference type="AlphaFoldDB" id="A0A9P5LDN9"/>
<keyword evidence="2 3" id="KW-0040">ANK repeat</keyword>
<evidence type="ECO:0000256" key="1">
    <source>
        <dbReference type="ARBA" id="ARBA00022737"/>
    </source>
</evidence>
<dbReference type="PANTHER" id="PTHR24198">
    <property type="entry name" value="ANKYRIN REPEAT AND PROTEIN KINASE DOMAIN-CONTAINING PROTEIN"/>
    <property type="match status" value="1"/>
</dbReference>
<evidence type="ECO:0000313" key="5">
    <source>
        <dbReference type="Proteomes" id="UP000722485"/>
    </source>
</evidence>